<evidence type="ECO:0000259" key="1">
    <source>
        <dbReference type="PROSITE" id="PS50943"/>
    </source>
</evidence>
<name>A0A917RWH0_9NOCA</name>
<feature type="domain" description="HTH cro/C1-type" evidence="1">
    <location>
        <begin position="34"/>
        <end position="81"/>
    </location>
</feature>
<dbReference type="Pfam" id="PF17765">
    <property type="entry name" value="MLTR_LBD"/>
    <property type="match status" value="1"/>
</dbReference>
<gene>
    <name evidence="2" type="ORF">GCM10011588_59950</name>
</gene>
<keyword evidence="3" id="KW-1185">Reference proteome</keyword>
<organism evidence="2 3">
    <name type="scientific">Nocardia jinanensis</name>
    <dbReference type="NCBI Taxonomy" id="382504"/>
    <lineage>
        <taxon>Bacteria</taxon>
        <taxon>Bacillati</taxon>
        <taxon>Actinomycetota</taxon>
        <taxon>Actinomycetes</taxon>
        <taxon>Mycobacteriales</taxon>
        <taxon>Nocardiaceae</taxon>
        <taxon>Nocardia</taxon>
    </lineage>
</organism>
<dbReference type="GO" id="GO:0003677">
    <property type="term" value="F:DNA binding"/>
    <property type="evidence" value="ECO:0007669"/>
    <property type="project" value="InterPro"/>
</dbReference>
<dbReference type="CDD" id="cd00093">
    <property type="entry name" value="HTH_XRE"/>
    <property type="match status" value="1"/>
</dbReference>
<dbReference type="SUPFAM" id="SSF47413">
    <property type="entry name" value="lambda repressor-like DNA-binding domains"/>
    <property type="match status" value="1"/>
</dbReference>
<dbReference type="Pfam" id="PF13560">
    <property type="entry name" value="HTH_31"/>
    <property type="match status" value="1"/>
</dbReference>
<dbReference type="AlphaFoldDB" id="A0A917RWH0"/>
<dbReference type="Gene3D" id="3.30.450.180">
    <property type="match status" value="1"/>
</dbReference>
<evidence type="ECO:0000313" key="2">
    <source>
        <dbReference type="EMBL" id="GGL37186.1"/>
    </source>
</evidence>
<dbReference type="SMART" id="SM00530">
    <property type="entry name" value="HTH_XRE"/>
    <property type="match status" value="1"/>
</dbReference>
<dbReference type="Proteomes" id="UP000638263">
    <property type="component" value="Unassembled WGS sequence"/>
</dbReference>
<sequence>MDRSELADFLRRRREQLTTEAVGLPPGARRRTPGLRRDEVAQLAGISTDYYTRLEQARGPRPSTQVLAALTRALRCTGDERDHVYLLCDHAPPGGSRTDKHVGPGLMHVLAKLDDIPAAVITDLGECLVQNRMHILLFGDQTERPGWERFHAWRWFTDPAIRVLAPAQDADRLSRRQVADLRATAARRPKDPDVVEFVGALRTASAEFDRLWNEHEVAVRLSDTKSAVHPEVGVIEVFCETLLTPSATQRLLIYWPLPGTDAAEKMELLRVIGTQRLDSGEQPSYSRPADVNDISG</sequence>
<dbReference type="Gene3D" id="1.10.260.40">
    <property type="entry name" value="lambda repressor-like DNA-binding domains"/>
    <property type="match status" value="1"/>
</dbReference>
<dbReference type="InterPro" id="IPR001387">
    <property type="entry name" value="Cro/C1-type_HTH"/>
</dbReference>
<dbReference type="PANTHER" id="PTHR35010:SF2">
    <property type="entry name" value="BLL4672 PROTEIN"/>
    <property type="match status" value="1"/>
</dbReference>
<reference evidence="2" key="2">
    <citation type="submission" date="2020-09" db="EMBL/GenBank/DDBJ databases">
        <authorList>
            <person name="Sun Q."/>
            <person name="Zhou Y."/>
        </authorList>
    </citation>
    <scope>NUCLEOTIDE SEQUENCE</scope>
    <source>
        <strain evidence="2">CGMCC 4.3508</strain>
    </source>
</reference>
<dbReference type="InterPro" id="IPR010982">
    <property type="entry name" value="Lambda_DNA-bd_dom_sf"/>
</dbReference>
<evidence type="ECO:0000313" key="3">
    <source>
        <dbReference type="Proteomes" id="UP000638263"/>
    </source>
</evidence>
<comment type="caution">
    <text evidence="2">The sequence shown here is derived from an EMBL/GenBank/DDBJ whole genome shotgun (WGS) entry which is preliminary data.</text>
</comment>
<dbReference type="InterPro" id="IPR041413">
    <property type="entry name" value="MLTR_LBD"/>
</dbReference>
<dbReference type="EMBL" id="BMMH01000019">
    <property type="protein sequence ID" value="GGL37186.1"/>
    <property type="molecule type" value="Genomic_DNA"/>
</dbReference>
<protein>
    <submittedName>
        <fullName evidence="2">XRE family transcriptional regulator</fullName>
    </submittedName>
</protein>
<reference evidence="2" key="1">
    <citation type="journal article" date="2014" name="Int. J. Syst. Evol. Microbiol.">
        <title>Complete genome sequence of Corynebacterium casei LMG S-19264T (=DSM 44701T), isolated from a smear-ripened cheese.</title>
        <authorList>
            <consortium name="US DOE Joint Genome Institute (JGI-PGF)"/>
            <person name="Walter F."/>
            <person name="Albersmeier A."/>
            <person name="Kalinowski J."/>
            <person name="Ruckert C."/>
        </authorList>
    </citation>
    <scope>NUCLEOTIDE SEQUENCE</scope>
    <source>
        <strain evidence="2">CGMCC 4.3508</strain>
    </source>
</reference>
<proteinExistence type="predicted"/>
<dbReference type="PANTHER" id="PTHR35010">
    <property type="entry name" value="BLL4672 PROTEIN-RELATED"/>
    <property type="match status" value="1"/>
</dbReference>
<accession>A0A917RWH0</accession>
<dbReference type="RefSeq" id="WP_063000326.1">
    <property type="nucleotide sequence ID" value="NZ_BMMH01000019.1"/>
</dbReference>
<dbReference type="PROSITE" id="PS50943">
    <property type="entry name" value="HTH_CROC1"/>
    <property type="match status" value="1"/>
</dbReference>